<dbReference type="Proteomes" id="UP001605036">
    <property type="component" value="Unassembled WGS sequence"/>
</dbReference>
<keyword evidence="3" id="KW-1185">Reference proteome</keyword>
<sequence length="220" mass="24701">MSGASAADTRVDSTLKRAFDRSRDRSDGCHYKTLFSSVCSLDKDEAGKPVRICEKAEKLLKRCPGRPEEVVESRTEKTVEDASTSSSGFSLDRDTRGFRGFHRAPWDDKFGPEKGLNREDFIVGEFSDRKGDLSGGPFEELVHAAEDLVRDVFGPFGLAEDLPPRHPGDSKVERPSGWFWESLLGRNPNEKHSRDQSKSQQPEAQKPPDYSDLSRKIQEI</sequence>
<evidence type="ECO:0000313" key="3">
    <source>
        <dbReference type="Proteomes" id="UP001605036"/>
    </source>
</evidence>
<feature type="compositionally biased region" description="Basic and acidic residues" evidence="1">
    <location>
        <begin position="188"/>
        <end position="197"/>
    </location>
</feature>
<feature type="compositionally biased region" description="Basic and acidic residues" evidence="1">
    <location>
        <begin position="65"/>
        <end position="80"/>
    </location>
</feature>
<dbReference type="EMBL" id="JBHFFA010000003">
    <property type="protein sequence ID" value="KAL2633378.1"/>
    <property type="molecule type" value="Genomic_DNA"/>
</dbReference>
<feature type="compositionally biased region" description="Basic and acidic residues" evidence="1">
    <location>
        <begin position="9"/>
        <end position="27"/>
    </location>
</feature>
<protein>
    <submittedName>
        <fullName evidence="2">Uncharacterized protein</fullName>
    </submittedName>
</protein>
<feature type="compositionally biased region" description="Basic and acidic residues" evidence="1">
    <location>
        <begin position="162"/>
        <end position="174"/>
    </location>
</feature>
<evidence type="ECO:0000313" key="2">
    <source>
        <dbReference type="EMBL" id="KAL2633378.1"/>
    </source>
</evidence>
<feature type="region of interest" description="Disordered" evidence="1">
    <location>
        <begin position="65"/>
        <end position="91"/>
    </location>
</feature>
<feature type="region of interest" description="Disordered" evidence="1">
    <location>
        <begin position="1"/>
        <end position="27"/>
    </location>
</feature>
<accession>A0ABD1YRH6</accession>
<proteinExistence type="predicted"/>
<dbReference type="InterPro" id="IPR053346">
    <property type="entry name" value="Fra_a_1-associated"/>
</dbReference>
<feature type="region of interest" description="Disordered" evidence="1">
    <location>
        <begin position="156"/>
        <end position="220"/>
    </location>
</feature>
<dbReference type="AlphaFoldDB" id="A0ABD1YRH6"/>
<evidence type="ECO:0000256" key="1">
    <source>
        <dbReference type="SAM" id="MobiDB-lite"/>
    </source>
</evidence>
<reference evidence="2 3" key="1">
    <citation type="submission" date="2024-09" db="EMBL/GenBank/DDBJ databases">
        <title>Chromosome-scale assembly of Riccia fluitans.</title>
        <authorList>
            <person name="Paukszto L."/>
            <person name="Sawicki J."/>
            <person name="Karawczyk K."/>
            <person name="Piernik-Szablinska J."/>
            <person name="Szczecinska M."/>
            <person name="Mazdziarz M."/>
        </authorList>
    </citation>
    <scope>NUCLEOTIDE SEQUENCE [LARGE SCALE GENOMIC DNA]</scope>
    <source>
        <strain evidence="2">Rf_01</strain>
        <tissue evidence="2">Aerial parts of the thallus</tissue>
    </source>
</reference>
<comment type="caution">
    <text evidence="2">The sequence shown here is derived from an EMBL/GenBank/DDBJ whole genome shotgun (WGS) entry which is preliminary data.</text>
</comment>
<organism evidence="2 3">
    <name type="scientific">Riccia fluitans</name>
    <dbReference type="NCBI Taxonomy" id="41844"/>
    <lineage>
        <taxon>Eukaryota</taxon>
        <taxon>Viridiplantae</taxon>
        <taxon>Streptophyta</taxon>
        <taxon>Embryophyta</taxon>
        <taxon>Marchantiophyta</taxon>
        <taxon>Marchantiopsida</taxon>
        <taxon>Marchantiidae</taxon>
        <taxon>Marchantiales</taxon>
        <taxon>Ricciaceae</taxon>
        <taxon>Riccia</taxon>
    </lineage>
</organism>
<dbReference type="PANTHER" id="PTHR35722:SF1">
    <property type="entry name" value="MAL D 1-ASSOCIATED PROTEIN"/>
    <property type="match status" value="1"/>
</dbReference>
<gene>
    <name evidence="2" type="ORF">R1flu_004857</name>
</gene>
<dbReference type="PANTHER" id="PTHR35722">
    <property type="entry name" value="MAL D 1-ASSOCIATED PROTEIN"/>
    <property type="match status" value="1"/>
</dbReference>
<name>A0ABD1YRH6_9MARC</name>